<reference evidence="1" key="1">
    <citation type="submission" date="2023-04" db="EMBL/GenBank/DDBJ databases">
        <title>The human skin virome in hidradenitis suppurativa patients.</title>
        <authorList>
            <person name="Jansen D."/>
        </authorList>
    </citation>
    <scope>NUCLEOTIDE SEQUENCE</scope>
    <source>
        <strain evidence="1">VC3_JansenPhageF</strain>
    </source>
</reference>
<organism evidence="1">
    <name type="scientific">Staphylococcus phage HS09</name>
    <dbReference type="NCBI Taxonomy" id="3056401"/>
    <lineage>
        <taxon>Viruses</taxon>
    </lineage>
</organism>
<proteinExistence type="predicted"/>
<dbReference type="EMBL" id="OQ890316">
    <property type="protein sequence ID" value="WLJ25789.1"/>
    <property type="molecule type" value="Genomic_DNA"/>
</dbReference>
<sequence>MYYDIVRITSQDIVFILSHYGGVFNIEVIG</sequence>
<protein>
    <submittedName>
        <fullName evidence="1">Uncharacterized protein</fullName>
    </submittedName>
</protein>
<evidence type="ECO:0000313" key="1">
    <source>
        <dbReference type="EMBL" id="WLJ25789.1"/>
    </source>
</evidence>
<accession>A0AA49X498</accession>
<name>A0AA49X498_9VIRU</name>